<dbReference type="Pfam" id="PF04237">
    <property type="entry name" value="YjbR"/>
    <property type="match status" value="1"/>
</dbReference>
<dbReference type="InterPro" id="IPR007351">
    <property type="entry name" value="YjbR"/>
</dbReference>
<accession>A0A512PDY1</accession>
<dbReference type="AlphaFoldDB" id="A0A512PDY1"/>
<evidence type="ECO:0000313" key="2">
    <source>
        <dbReference type="Proteomes" id="UP000321798"/>
    </source>
</evidence>
<dbReference type="RefSeq" id="WP_179561719.1">
    <property type="nucleotide sequence ID" value="NZ_BAABBJ010000007.1"/>
</dbReference>
<dbReference type="PANTHER" id="PTHR35145:SF1">
    <property type="entry name" value="CYTOPLASMIC PROTEIN"/>
    <property type="match status" value="1"/>
</dbReference>
<dbReference type="InterPro" id="IPR058532">
    <property type="entry name" value="YjbR/MT2646/Rv2570-like"/>
</dbReference>
<keyword evidence="1" id="KW-0238">DNA-binding</keyword>
<organism evidence="1 2">
    <name type="scientific">Cellulomonas soli</name>
    <dbReference type="NCBI Taxonomy" id="931535"/>
    <lineage>
        <taxon>Bacteria</taxon>
        <taxon>Bacillati</taxon>
        <taxon>Actinomycetota</taxon>
        <taxon>Actinomycetes</taxon>
        <taxon>Micrococcales</taxon>
        <taxon>Cellulomonadaceae</taxon>
        <taxon>Cellulomonas</taxon>
    </lineage>
</organism>
<dbReference type="InterPro" id="IPR038056">
    <property type="entry name" value="YjbR-like_sf"/>
</dbReference>
<reference evidence="1 2" key="1">
    <citation type="submission" date="2019-07" db="EMBL/GenBank/DDBJ databases">
        <title>Whole genome shotgun sequence of Cellulomonas soli NBRC 109434.</title>
        <authorList>
            <person name="Hosoyama A."/>
            <person name="Uohara A."/>
            <person name="Ohji S."/>
            <person name="Ichikawa N."/>
        </authorList>
    </citation>
    <scope>NUCLEOTIDE SEQUENCE [LARGE SCALE GENOMIC DNA]</scope>
    <source>
        <strain evidence="1 2">NBRC 109434</strain>
    </source>
</reference>
<keyword evidence="2" id="KW-1185">Reference proteome</keyword>
<dbReference type="SUPFAM" id="SSF142906">
    <property type="entry name" value="YjbR-like"/>
    <property type="match status" value="1"/>
</dbReference>
<protein>
    <submittedName>
        <fullName evidence="1">DNA-binding protein</fullName>
    </submittedName>
</protein>
<evidence type="ECO:0000313" key="1">
    <source>
        <dbReference type="EMBL" id="GEP69410.1"/>
    </source>
</evidence>
<gene>
    <name evidence="1" type="ORF">CSO01_21250</name>
</gene>
<dbReference type="Proteomes" id="UP000321798">
    <property type="component" value="Unassembled WGS sequence"/>
</dbReference>
<comment type="caution">
    <text evidence="1">The sequence shown here is derived from an EMBL/GenBank/DDBJ whole genome shotgun (WGS) entry which is preliminary data.</text>
</comment>
<sequence>MLPAHHDAAAWCHSTCLALPGATQDNPFGPETDVFRVHGKVFALLMHVPRVSEHMIVNLKAEPDEVPLLVAEHEAVLPGYHMNKKHWVSVVLAPDVDRALVAELVEDSYDNVVAGLPQRLRSTLRSLGPGQAGRSLADG</sequence>
<dbReference type="GO" id="GO:0003677">
    <property type="term" value="F:DNA binding"/>
    <property type="evidence" value="ECO:0007669"/>
    <property type="project" value="UniProtKB-KW"/>
</dbReference>
<proteinExistence type="predicted"/>
<dbReference type="EMBL" id="BKAL01000007">
    <property type="protein sequence ID" value="GEP69410.1"/>
    <property type="molecule type" value="Genomic_DNA"/>
</dbReference>
<dbReference type="Gene3D" id="3.90.1150.30">
    <property type="match status" value="1"/>
</dbReference>
<dbReference type="PANTHER" id="PTHR35145">
    <property type="entry name" value="CYTOPLASMIC PROTEIN-RELATED"/>
    <property type="match status" value="1"/>
</dbReference>
<name>A0A512PDY1_9CELL</name>